<keyword evidence="5" id="KW-1185">Reference proteome</keyword>
<dbReference type="Gene3D" id="3.30.479.30">
    <property type="entry name" value="Band 7 domain"/>
    <property type="match status" value="1"/>
</dbReference>
<evidence type="ECO:0000313" key="6">
    <source>
        <dbReference type="RefSeq" id="XP_070852639.1"/>
    </source>
</evidence>
<feature type="compositionally biased region" description="Pro residues" evidence="2">
    <location>
        <begin position="415"/>
        <end position="455"/>
    </location>
</feature>
<evidence type="ECO:0000256" key="2">
    <source>
        <dbReference type="SAM" id="MobiDB-lite"/>
    </source>
</evidence>
<dbReference type="InterPro" id="IPR036013">
    <property type="entry name" value="Band_7/SPFH_dom_sf"/>
</dbReference>
<dbReference type="InterPro" id="IPR001107">
    <property type="entry name" value="Band_7"/>
</dbReference>
<dbReference type="PRINTS" id="PR00721">
    <property type="entry name" value="STOMATIN"/>
</dbReference>
<feature type="compositionally biased region" description="Low complexity" evidence="2">
    <location>
        <begin position="404"/>
        <end position="414"/>
    </location>
</feature>
<sequence>MKKQYAVQYEKSEKMEPSPDADKGNLMIEKLAVFLSWFCVVIFFPFSICCGLYVVREFKRIVVFRLGRLRGCSGPGLVFLLPCIDSFRTVDIRTCVIDSDPQDMLTKDSVTITVNVAVYHYVFNPIDWFIKVDDGNDAIKRISQVTLRSIVGSKKLHEILTSREQLSQEIQDALAGITTRWGARVTRVGLLEIIIPSSLERSLAAEAKASREARAKIILAEGEAKASQALKECSDVMSTNQITLQLRHLQILSSMAKERRVNVIFPIPLEIMEPFQDGKESSNAAQDDDDGGDKYEQSDKLNLYSPKVYIIGPPPVAFPDPNPNPNPQSPKEATNRENVDETRPGRSWQWPPFFRPSRRPDNSEQPSGSRRAPIEDDQRPASRGTNLTDGIEPYPLLTKPPARSSSPSTKQSSIPIPPRPDPPALPPVPSHPTLPPIPPHPTLPPLPDRPTPPPKSTSSTEEKDPKVTKPDKNYYF</sequence>
<evidence type="ECO:0000256" key="3">
    <source>
        <dbReference type="SAM" id="Phobius"/>
    </source>
</evidence>
<name>A0ABM4TRN4_DROSZ</name>
<dbReference type="RefSeq" id="XP_070852639.1">
    <property type="nucleotide sequence ID" value="XM_070996538.1"/>
</dbReference>
<keyword evidence="3" id="KW-1133">Transmembrane helix</keyword>
<feature type="compositionally biased region" description="Basic and acidic residues" evidence="2">
    <location>
        <begin position="333"/>
        <end position="344"/>
    </location>
</feature>
<dbReference type="SMART" id="SM00244">
    <property type="entry name" value="PHB"/>
    <property type="match status" value="1"/>
</dbReference>
<accession>A0ABM4TRN4</accession>
<protein>
    <submittedName>
        <fullName evidence="6">Band 7 protein AGAP004871 isoform X3</fullName>
    </submittedName>
</protein>
<feature type="transmembrane region" description="Helical" evidence="3">
    <location>
        <begin position="34"/>
        <end position="55"/>
    </location>
</feature>
<feature type="region of interest" description="Disordered" evidence="2">
    <location>
        <begin position="275"/>
        <end position="299"/>
    </location>
</feature>
<dbReference type="Pfam" id="PF01145">
    <property type="entry name" value="Band_7"/>
    <property type="match status" value="1"/>
</dbReference>
<dbReference type="PANTHER" id="PTHR10264">
    <property type="entry name" value="BAND 7 PROTEIN-RELATED"/>
    <property type="match status" value="1"/>
</dbReference>
<dbReference type="Gene3D" id="6.10.250.2090">
    <property type="match status" value="1"/>
</dbReference>
<dbReference type="InterPro" id="IPR043202">
    <property type="entry name" value="Band-7_stomatin-like"/>
</dbReference>
<feature type="domain" description="Band 7" evidence="4">
    <location>
        <begin position="50"/>
        <end position="207"/>
    </location>
</feature>
<comment type="similarity">
    <text evidence="1">Belongs to the band 7/mec-2 family.</text>
</comment>
<evidence type="ECO:0000259" key="4">
    <source>
        <dbReference type="SMART" id="SM00244"/>
    </source>
</evidence>
<keyword evidence="3" id="KW-0472">Membrane</keyword>
<reference evidence="6" key="1">
    <citation type="submission" date="2025-08" db="UniProtKB">
        <authorList>
            <consortium name="RefSeq"/>
        </authorList>
    </citation>
    <scope>IDENTIFICATION</scope>
</reference>
<feature type="compositionally biased region" description="Basic and acidic residues" evidence="2">
    <location>
        <begin position="460"/>
        <end position="476"/>
    </location>
</feature>
<gene>
    <name evidence="6" type="primary">LOC108014332</name>
</gene>
<dbReference type="InterPro" id="IPR001972">
    <property type="entry name" value="Stomatin_HflK_fam"/>
</dbReference>
<keyword evidence="3" id="KW-0812">Transmembrane</keyword>
<proteinExistence type="inferred from homology"/>
<evidence type="ECO:0000256" key="1">
    <source>
        <dbReference type="ARBA" id="ARBA00008164"/>
    </source>
</evidence>
<dbReference type="PANTHER" id="PTHR10264:SF19">
    <property type="entry name" value="AT06885P-RELATED"/>
    <property type="match status" value="1"/>
</dbReference>
<feature type="compositionally biased region" description="Pro residues" evidence="2">
    <location>
        <begin position="312"/>
        <end position="328"/>
    </location>
</feature>
<organism evidence="5 6">
    <name type="scientific">Drosophila suzukii</name>
    <name type="common">Spotted-wing drosophila fruit fly</name>
    <dbReference type="NCBI Taxonomy" id="28584"/>
    <lineage>
        <taxon>Eukaryota</taxon>
        <taxon>Metazoa</taxon>
        <taxon>Ecdysozoa</taxon>
        <taxon>Arthropoda</taxon>
        <taxon>Hexapoda</taxon>
        <taxon>Insecta</taxon>
        <taxon>Pterygota</taxon>
        <taxon>Neoptera</taxon>
        <taxon>Endopterygota</taxon>
        <taxon>Diptera</taxon>
        <taxon>Brachycera</taxon>
        <taxon>Muscomorpha</taxon>
        <taxon>Ephydroidea</taxon>
        <taxon>Drosophilidae</taxon>
        <taxon>Drosophila</taxon>
        <taxon>Sophophora</taxon>
    </lineage>
</organism>
<dbReference type="SUPFAM" id="SSF117892">
    <property type="entry name" value="Band 7/SPFH domain"/>
    <property type="match status" value="1"/>
</dbReference>
<feature type="region of interest" description="Disordered" evidence="2">
    <location>
        <begin position="312"/>
        <end position="476"/>
    </location>
</feature>
<dbReference type="GeneID" id="108014332"/>
<dbReference type="Proteomes" id="UP001652628">
    <property type="component" value="Chromosome 3"/>
</dbReference>
<evidence type="ECO:0000313" key="5">
    <source>
        <dbReference type="Proteomes" id="UP001652628"/>
    </source>
</evidence>